<evidence type="ECO:0000313" key="1">
    <source>
        <dbReference type="EMBL" id="NEE05783.1"/>
    </source>
</evidence>
<comment type="caution">
    <text evidence="1">The sequence shown here is derived from an EMBL/GenBank/DDBJ whole genome shotgun (WGS) entry which is preliminary data.</text>
</comment>
<gene>
    <name evidence="1" type="ORF">G3M58_04970</name>
</gene>
<feature type="non-terminal residue" evidence="1">
    <location>
        <position position="1"/>
    </location>
</feature>
<reference evidence="1" key="1">
    <citation type="submission" date="2020-01" db="EMBL/GenBank/DDBJ databases">
        <title>Insect and environment-associated Actinomycetes.</title>
        <authorList>
            <person name="Currrie C."/>
            <person name="Chevrette M."/>
            <person name="Carlson C."/>
            <person name="Stubbendieck R."/>
            <person name="Wendt-Pienkowski E."/>
        </authorList>
    </citation>
    <scope>NUCLEOTIDE SEQUENCE</scope>
    <source>
        <strain evidence="1">SID7499</strain>
    </source>
</reference>
<name>A0A6G3WK24_9ACTN</name>
<protein>
    <submittedName>
        <fullName evidence="1">Uncharacterized protein</fullName>
    </submittedName>
</protein>
<sequence>LDRATFEEIFPWRTGWASAVLAEGLLVPAGAGYRFAHEELGDWVQGAHLDLDAALRSLVHRWHRGRGGTVRPASTEG</sequence>
<organism evidence="1">
    <name type="scientific">Streptomyces sp. SID7499</name>
    <dbReference type="NCBI Taxonomy" id="2706086"/>
    <lineage>
        <taxon>Bacteria</taxon>
        <taxon>Bacillati</taxon>
        <taxon>Actinomycetota</taxon>
        <taxon>Actinomycetes</taxon>
        <taxon>Kitasatosporales</taxon>
        <taxon>Streptomycetaceae</taxon>
        <taxon>Streptomyces</taxon>
    </lineage>
</organism>
<feature type="non-terminal residue" evidence="1">
    <location>
        <position position="77"/>
    </location>
</feature>
<proteinExistence type="predicted"/>
<accession>A0A6G3WK24</accession>
<dbReference type="AlphaFoldDB" id="A0A6G3WK24"/>
<dbReference type="EMBL" id="JAAGMN010000533">
    <property type="protein sequence ID" value="NEE05783.1"/>
    <property type="molecule type" value="Genomic_DNA"/>
</dbReference>